<accession>A0A2T3NFF1</accession>
<proteinExistence type="predicted"/>
<evidence type="ECO:0000313" key="3">
    <source>
        <dbReference type="Proteomes" id="UP000241346"/>
    </source>
</evidence>
<evidence type="ECO:0000256" key="1">
    <source>
        <dbReference type="SAM" id="Phobius"/>
    </source>
</evidence>
<feature type="transmembrane region" description="Helical" evidence="1">
    <location>
        <begin position="47"/>
        <end position="64"/>
    </location>
</feature>
<evidence type="ECO:0000313" key="2">
    <source>
        <dbReference type="EMBL" id="PSW13295.1"/>
    </source>
</evidence>
<gene>
    <name evidence="2" type="ORF">C9J01_10610</name>
</gene>
<keyword evidence="1" id="KW-1133">Transmembrane helix</keyword>
<reference evidence="2 3" key="1">
    <citation type="submission" date="2018-03" db="EMBL/GenBank/DDBJ databases">
        <title>Whole genome sequencing of Histamine producing bacteria.</title>
        <authorList>
            <person name="Butler K."/>
        </authorList>
    </citation>
    <scope>NUCLEOTIDE SEQUENCE [LARGE SCALE GENOMIC DNA]</scope>
    <source>
        <strain evidence="2 3">DSM 19138</strain>
    </source>
</reference>
<keyword evidence="1" id="KW-0472">Membrane</keyword>
<dbReference type="Proteomes" id="UP000241346">
    <property type="component" value="Unassembled WGS sequence"/>
</dbReference>
<comment type="caution">
    <text evidence="2">The sequence shown here is derived from an EMBL/GenBank/DDBJ whole genome shotgun (WGS) entry which is preliminary data.</text>
</comment>
<dbReference type="AlphaFoldDB" id="A0A2T3NFF1"/>
<name>A0A2T3NFF1_9GAMM</name>
<protein>
    <submittedName>
        <fullName evidence="2">Uncharacterized protein</fullName>
    </submittedName>
</protein>
<keyword evidence="1" id="KW-0812">Transmembrane</keyword>
<sequence>MAIHAMDIFKIRLITSKIVFDFRSRVSSMIFSASNASFSSTGLPQQVQLYWVLFIWLVVTFNINNCNHNG</sequence>
<organism evidence="2 3">
    <name type="scientific">Photobacterium rosenbergii</name>
    <dbReference type="NCBI Taxonomy" id="294936"/>
    <lineage>
        <taxon>Bacteria</taxon>
        <taxon>Pseudomonadati</taxon>
        <taxon>Pseudomonadota</taxon>
        <taxon>Gammaproteobacteria</taxon>
        <taxon>Vibrionales</taxon>
        <taxon>Vibrionaceae</taxon>
        <taxon>Photobacterium</taxon>
    </lineage>
</organism>
<dbReference type="EMBL" id="PYMB01000003">
    <property type="protein sequence ID" value="PSW13295.1"/>
    <property type="molecule type" value="Genomic_DNA"/>
</dbReference>